<feature type="region of interest" description="Disordered" evidence="2">
    <location>
        <begin position="453"/>
        <end position="480"/>
    </location>
</feature>
<accession>A0AAX4JQY2</accession>
<reference evidence="3 4" key="1">
    <citation type="submission" date="2024-01" db="EMBL/GenBank/DDBJ databases">
        <title>Comparative genomics of Cryptococcus and Kwoniella reveals pathogenesis evolution and contrasting modes of karyotype evolution via chromosome fusion or intercentromeric recombination.</title>
        <authorList>
            <person name="Coelho M.A."/>
            <person name="David-Palma M."/>
            <person name="Shea T."/>
            <person name="Bowers K."/>
            <person name="McGinley-Smith S."/>
            <person name="Mohammad A.W."/>
            <person name="Gnirke A."/>
            <person name="Yurkov A.M."/>
            <person name="Nowrousian M."/>
            <person name="Sun S."/>
            <person name="Cuomo C.A."/>
            <person name="Heitman J."/>
        </authorList>
    </citation>
    <scope>NUCLEOTIDE SEQUENCE [LARGE SCALE GENOMIC DNA]</scope>
    <source>
        <strain evidence="3 4">CBS 6074</strain>
    </source>
</reference>
<organism evidence="3 4">
    <name type="scientific">Kwoniella dendrophila CBS 6074</name>
    <dbReference type="NCBI Taxonomy" id="1295534"/>
    <lineage>
        <taxon>Eukaryota</taxon>
        <taxon>Fungi</taxon>
        <taxon>Dikarya</taxon>
        <taxon>Basidiomycota</taxon>
        <taxon>Agaricomycotina</taxon>
        <taxon>Tremellomycetes</taxon>
        <taxon>Tremellales</taxon>
        <taxon>Cryptococcaceae</taxon>
        <taxon>Kwoniella</taxon>
    </lineage>
</organism>
<keyword evidence="1" id="KW-0175">Coiled coil</keyword>
<proteinExistence type="predicted"/>
<dbReference type="Proteomes" id="UP001355207">
    <property type="component" value="Chromosome 2"/>
</dbReference>
<feature type="compositionally biased region" description="Basic and acidic residues" evidence="2">
    <location>
        <begin position="464"/>
        <end position="473"/>
    </location>
</feature>
<dbReference type="EMBL" id="CP144099">
    <property type="protein sequence ID" value="WWC87288.1"/>
    <property type="molecule type" value="Genomic_DNA"/>
</dbReference>
<feature type="region of interest" description="Disordered" evidence="2">
    <location>
        <begin position="169"/>
        <end position="195"/>
    </location>
</feature>
<feature type="compositionally biased region" description="Basic and acidic residues" evidence="2">
    <location>
        <begin position="1"/>
        <end position="28"/>
    </location>
</feature>
<gene>
    <name evidence="3" type="ORF">L201_002176</name>
</gene>
<feature type="region of interest" description="Disordered" evidence="2">
    <location>
        <begin position="1"/>
        <end position="78"/>
    </location>
</feature>
<dbReference type="RefSeq" id="XP_066074051.1">
    <property type="nucleotide sequence ID" value="XM_066217954.1"/>
</dbReference>
<protein>
    <submittedName>
        <fullName evidence="3">Uncharacterized protein</fullName>
    </submittedName>
</protein>
<evidence type="ECO:0000313" key="3">
    <source>
        <dbReference type="EMBL" id="WWC87288.1"/>
    </source>
</evidence>
<evidence type="ECO:0000313" key="4">
    <source>
        <dbReference type="Proteomes" id="UP001355207"/>
    </source>
</evidence>
<feature type="region of interest" description="Disordered" evidence="2">
    <location>
        <begin position="392"/>
        <end position="419"/>
    </location>
</feature>
<evidence type="ECO:0000256" key="1">
    <source>
        <dbReference type="SAM" id="Coils"/>
    </source>
</evidence>
<feature type="coiled-coil region" evidence="1">
    <location>
        <begin position="250"/>
        <end position="307"/>
    </location>
</feature>
<dbReference type="GeneID" id="91092848"/>
<feature type="compositionally biased region" description="Low complexity" evidence="2">
    <location>
        <begin position="172"/>
        <end position="183"/>
    </location>
</feature>
<name>A0AAX4JQY2_9TREE</name>
<evidence type="ECO:0000256" key="2">
    <source>
        <dbReference type="SAM" id="MobiDB-lite"/>
    </source>
</evidence>
<dbReference type="AlphaFoldDB" id="A0AAX4JQY2"/>
<keyword evidence="4" id="KW-1185">Reference proteome</keyword>
<sequence>MYKRAFPEEWGRENSNDIKRYRKQEKPDYSLSSPAQPHKPRHPYASCPPNPSHQTPYASDSAGRAPTSQEATDSLPKKELSLKYKVDWGYPHILPRPIANAPSKSRNIDNGNLTKPLQYSSTCIPTPNPAPDNISLQPFSKSRQTVLSKDGDSKYPCKHQASSENIMNRAIPPRSTPYRTSSSVLPCDSPVSSSAKRTTMPIDQAQSPNQSTFKIGITTYDKPLTTRYRNSHVAPIDKNRISSSSSLTDLQQAKRCYERLSRKATQTNQELEEARKVVQRHEDAERIKELEEELNRIKDKLSVVEKNQYQGEIIETRRTYTEAVETIRKSYDQAIEVKKKQLKEKDEVIDEMKTKIKMWRGKISYIAKKQIFEKPSAYKSITYESRITTFDPLTDKSVTPPPRHPYMIRSPMQRQDPNRKIPSSLLAKAMLSAYNHRSGQAILKNCLKSSPLDDKHMTASSEAVEPRASRRPEAYTYHTPEGQRVSKVSQLGISDNVLNYHSSEKRTILTNYTLTHLQGRNQGQEQEQQHDEKQDEEYQRMLFYDSLLGEDEWDGFGIENDDCFQERDHGFGVMDDDGFGVMDDDGFGVMDSDGLGVEDDDCLQDVDFEGFEVEEDDCFQENDDGYGCEEDDGFLIKADDGVHVGWSFHKEEDPQLVM</sequence>